<dbReference type="PANTHER" id="PTHR46018:SF2">
    <property type="entry name" value="ZINC PHOSPHODIESTERASE ELAC PROTEIN 1"/>
    <property type="match status" value="1"/>
</dbReference>
<dbReference type="PANTHER" id="PTHR46018">
    <property type="entry name" value="ZINC PHOSPHODIESTERASE ELAC PROTEIN 1"/>
    <property type="match status" value="1"/>
</dbReference>
<dbReference type="InterPro" id="IPR013471">
    <property type="entry name" value="RNase_Z/BN"/>
</dbReference>
<comment type="subunit">
    <text evidence="1 8">Homodimer.</text>
</comment>
<evidence type="ECO:0000256" key="4">
    <source>
        <dbReference type="ARBA" id="ARBA00022723"/>
    </source>
</evidence>
<feature type="binding site" evidence="8">
    <location>
        <position position="211"/>
    </location>
    <ligand>
        <name>Zn(2+)</name>
        <dbReference type="ChEBI" id="CHEBI:29105"/>
        <label>2</label>
        <note>catalytic</note>
    </ligand>
</feature>
<evidence type="ECO:0000256" key="2">
    <source>
        <dbReference type="ARBA" id="ARBA00022694"/>
    </source>
</evidence>
<keyword evidence="2 8" id="KW-0819">tRNA processing</keyword>
<evidence type="ECO:0000256" key="3">
    <source>
        <dbReference type="ARBA" id="ARBA00022722"/>
    </source>
</evidence>
<dbReference type="InterPro" id="IPR036866">
    <property type="entry name" value="RibonucZ/Hydroxyglut_hydro"/>
</dbReference>
<dbReference type="SUPFAM" id="SSF56281">
    <property type="entry name" value="Metallo-hydrolase/oxidoreductase"/>
    <property type="match status" value="1"/>
</dbReference>
<comment type="function">
    <text evidence="8">Zinc phosphodiesterase, which displays some tRNA 3'-processing endonuclease activity. Probably involved in tRNA maturation, by removing a 3'-trailer from precursor tRNA.</text>
</comment>
<feature type="binding site" evidence="8">
    <location>
        <position position="211"/>
    </location>
    <ligand>
        <name>Zn(2+)</name>
        <dbReference type="ChEBI" id="CHEBI:29105"/>
        <label>1</label>
        <note>catalytic</note>
    </ligand>
</feature>
<proteinExistence type="inferred from homology"/>
<dbReference type="Gene3D" id="3.60.15.10">
    <property type="entry name" value="Ribonuclease Z/Hydroxyacylglutathione hydrolase-like"/>
    <property type="match status" value="1"/>
</dbReference>
<dbReference type="EC" id="3.1.26.11" evidence="8"/>
<reference evidence="9 10" key="1">
    <citation type="submission" date="2016-10" db="EMBL/GenBank/DDBJ databases">
        <authorList>
            <person name="de Groot N.N."/>
        </authorList>
    </citation>
    <scope>NUCLEOTIDE SEQUENCE [LARGE SCALE GENOMIC DNA]</scope>
    <source>
        <strain evidence="9 10">L 420-91</strain>
    </source>
</reference>
<gene>
    <name evidence="8" type="primary">rnz</name>
    <name evidence="9" type="ORF">SAMN04489735_10587</name>
</gene>
<dbReference type="Pfam" id="PF23023">
    <property type="entry name" value="Anti-Pycsar_Apyc1"/>
    <property type="match status" value="1"/>
</dbReference>
<evidence type="ECO:0000256" key="8">
    <source>
        <dbReference type="HAMAP-Rule" id="MF_01818"/>
    </source>
</evidence>
<keyword evidence="4 8" id="KW-0479">Metal-binding</keyword>
<feature type="binding site" evidence="8">
    <location>
        <position position="69"/>
    </location>
    <ligand>
        <name>Zn(2+)</name>
        <dbReference type="ChEBI" id="CHEBI:29105"/>
        <label>2</label>
        <note>catalytic</note>
    </ligand>
</feature>
<sequence length="308" mass="34215">MNETMLNIALLGCGGTMPLPKRWLTALLASYQGKMILIDCGEGTQVTMKMLGWGFKSIEAICFTHYHADHVTGLPGLLFAIANAGRTDPLLIIGPPGLTEVVRGMTVIAPYLPYELQTIELSAQEPTVSKIVGVTVRTLPVEHTVPCLGYTLEIERGRKFNPVRASELEIPVPFWGHLQKGEEVTYNGRTFTPDMVLGPPRKGLKVAYCTDTRPTEELVEFIRGADLFIGEGMYGDPESLPKAEEHKHMLFEEAAMLALRGGVKELWLTHYSPSLSEPEQFIDVARRIFPQTKLGEDRMTISLVFEKD</sequence>
<keyword evidence="3 8" id="KW-0540">Nuclease</keyword>
<evidence type="ECO:0000256" key="6">
    <source>
        <dbReference type="ARBA" id="ARBA00022801"/>
    </source>
</evidence>
<dbReference type="EMBL" id="FNDE01000058">
    <property type="protein sequence ID" value="SDH77908.1"/>
    <property type="molecule type" value="Genomic_DNA"/>
</dbReference>
<dbReference type="HAMAP" id="MF_01818">
    <property type="entry name" value="RNase_Z_BN"/>
    <property type="match status" value="1"/>
</dbReference>
<dbReference type="CDD" id="cd07717">
    <property type="entry name" value="RNaseZ_ZiPD-like_MBL-fold"/>
    <property type="match status" value="1"/>
</dbReference>
<name>A0A1G8F731_ANETH</name>
<evidence type="ECO:0000256" key="7">
    <source>
        <dbReference type="ARBA" id="ARBA00022833"/>
    </source>
</evidence>
<dbReference type="NCBIfam" id="TIGR02651">
    <property type="entry name" value="RNase_Z"/>
    <property type="match status" value="1"/>
</dbReference>
<comment type="similarity">
    <text evidence="8">Belongs to the RNase Z family.</text>
</comment>
<keyword evidence="5 8" id="KW-0255">Endonuclease</keyword>
<evidence type="ECO:0000313" key="9">
    <source>
        <dbReference type="EMBL" id="SDH77908.1"/>
    </source>
</evidence>
<dbReference type="NCBIfam" id="NF000801">
    <property type="entry name" value="PRK00055.1-3"/>
    <property type="match status" value="1"/>
</dbReference>
<evidence type="ECO:0000256" key="5">
    <source>
        <dbReference type="ARBA" id="ARBA00022759"/>
    </source>
</evidence>
<organism evidence="9 10">
    <name type="scientific">Aneurinibacillus thermoaerophilus</name>
    <dbReference type="NCBI Taxonomy" id="143495"/>
    <lineage>
        <taxon>Bacteria</taxon>
        <taxon>Bacillati</taxon>
        <taxon>Bacillota</taxon>
        <taxon>Bacilli</taxon>
        <taxon>Bacillales</taxon>
        <taxon>Paenibacillaceae</taxon>
        <taxon>Aneurinibacillus group</taxon>
        <taxon>Aneurinibacillus</taxon>
    </lineage>
</organism>
<comment type="catalytic activity">
    <reaction evidence="8">
        <text>Endonucleolytic cleavage of RNA, removing extra 3' nucleotides from tRNA precursor, generating 3' termini of tRNAs. A 3'-hydroxy group is left at the tRNA terminus and a 5'-phosphoryl group is left at the trailer molecule.</text>
        <dbReference type="EC" id="3.1.26.11"/>
    </reaction>
</comment>
<comment type="cofactor">
    <cofactor evidence="8">
        <name>Zn(2+)</name>
        <dbReference type="ChEBI" id="CHEBI:29105"/>
    </cofactor>
    <text evidence="8">Binds 2 Zn(2+) ions.</text>
</comment>
<feature type="binding site" evidence="8">
    <location>
        <position position="143"/>
    </location>
    <ligand>
        <name>Zn(2+)</name>
        <dbReference type="ChEBI" id="CHEBI:29105"/>
        <label>1</label>
        <note>catalytic</note>
    </ligand>
</feature>
<keyword evidence="7 8" id="KW-0862">Zinc</keyword>
<keyword evidence="6 8" id="KW-0378">Hydrolase</keyword>
<dbReference type="GO" id="GO:0008270">
    <property type="term" value="F:zinc ion binding"/>
    <property type="evidence" value="ECO:0007669"/>
    <property type="project" value="UniProtKB-UniRule"/>
</dbReference>
<feature type="binding site" evidence="8">
    <location>
        <position position="65"/>
    </location>
    <ligand>
        <name>Zn(2+)</name>
        <dbReference type="ChEBI" id="CHEBI:29105"/>
        <label>1</label>
        <note>catalytic</note>
    </ligand>
</feature>
<dbReference type="AlphaFoldDB" id="A0A1G8F731"/>
<protein>
    <recommendedName>
        <fullName evidence="8">Ribonuclease Z</fullName>
        <shortName evidence="8">RNase Z</shortName>
        <ecNumber evidence="8">3.1.26.11</ecNumber>
    </recommendedName>
    <alternativeName>
        <fullName evidence="8">tRNA 3 endonuclease</fullName>
    </alternativeName>
    <alternativeName>
        <fullName evidence="8">tRNase Z</fullName>
    </alternativeName>
</protein>
<dbReference type="Proteomes" id="UP000198956">
    <property type="component" value="Unassembled WGS sequence"/>
</dbReference>
<dbReference type="RefSeq" id="WP_327851283.1">
    <property type="nucleotide sequence ID" value="NZ_CP175539.1"/>
</dbReference>
<feature type="active site" description="Proton acceptor" evidence="8">
    <location>
        <position position="69"/>
    </location>
</feature>
<evidence type="ECO:0000313" key="10">
    <source>
        <dbReference type="Proteomes" id="UP000198956"/>
    </source>
</evidence>
<feature type="binding site" evidence="8">
    <location>
        <position position="270"/>
    </location>
    <ligand>
        <name>Zn(2+)</name>
        <dbReference type="ChEBI" id="CHEBI:29105"/>
        <label>2</label>
        <note>catalytic</note>
    </ligand>
</feature>
<feature type="binding site" evidence="8">
    <location>
        <position position="67"/>
    </location>
    <ligand>
        <name>Zn(2+)</name>
        <dbReference type="ChEBI" id="CHEBI:29105"/>
        <label>1</label>
        <note>catalytic</note>
    </ligand>
</feature>
<evidence type="ECO:0000256" key="1">
    <source>
        <dbReference type="ARBA" id="ARBA00011738"/>
    </source>
</evidence>
<feature type="binding site" evidence="8">
    <location>
        <position position="70"/>
    </location>
    <ligand>
        <name>Zn(2+)</name>
        <dbReference type="ChEBI" id="CHEBI:29105"/>
        <label>2</label>
        <note>catalytic</note>
    </ligand>
</feature>
<dbReference type="GO" id="GO:0042781">
    <property type="term" value="F:3'-tRNA processing endoribonuclease activity"/>
    <property type="evidence" value="ECO:0007669"/>
    <property type="project" value="UniProtKB-UniRule"/>
</dbReference>
<accession>A0A1G8F731</accession>